<evidence type="ECO:0000313" key="2">
    <source>
        <dbReference type="Proteomes" id="UP000094565"/>
    </source>
</evidence>
<dbReference type="AlphaFoldDB" id="A0A1B2J620"/>
<proteinExistence type="predicted"/>
<dbReference type="OrthoDB" id="10279756at2759"/>
<accession>A0A1B2J620</accession>
<protein>
    <submittedName>
        <fullName evidence="1">BA75_01288T0</fullName>
    </submittedName>
</protein>
<organism evidence="1 2">
    <name type="scientific">Komagataella pastoris</name>
    <name type="common">Yeast</name>
    <name type="synonym">Pichia pastoris</name>
    <dbReference type="NCBI Taxonomy" id="4922"/>
    <lineage>
        <taxon>Eukaryota</taxon>
        <taxon>Fungi</taxon>
        <taxon>Dikarya</taxon>
        <taxon>Ascomycota</taxon>
        <taxon>Saccharomycotina</taxon>
        <taxon>Pichiomycetes</taxon>
        <taxon>Pichiales</taxon>
        <taxon>Pichiaceae</taxon>
        <taxon>Komagataella</taxon>
    </lineage>
</organism>
<dbReference type="Proteomes" id="UP000094565">
    <property type="component" value="Chromosome 1"/>
</dbReference>
<keyword evidence="2" id="KW-1185">Reference proteome</keyword>
<dbReference type="EMBL" id="CP014584">
    <property type="protein sequence ID" value="ANZ73417.1"/>
    <property type="molecule type" value="Genomic_DNA"/>
</dbReference>
<reference evidence="1 2" key="1">
    <citation type="submission" date="2016-02" db="EMBL/GenBank/DDBJ databases">
        <title>Comparative genomic and transcriptomic foundation for Pichia pastoris.</title>
        <authorList>
            <person name="Love K.R."/>
            <person name="Shah K.A."/>
            <person name="Whittaker C.A."/>
            <person name="Wu J."/>
            <person name="Bartlett M.C."/>
            <person name="Ma D."/>
            <person name="Leeson R.L."/>
            <person name="Priest M."/>
            <person name="Young S.K."/>
            <person name="Love J.C."/>
        </authorList>
    </citation>
    <scope>NUCLEOTIDE SEQUENCE [LARGE SCALE GENOMIC DNA]</scope>
    <source>
        <strain evidence="1 2">ATCC 28485</strain>
    </source>
</reference>
<gene>
    <name evidence="1" type="ORF">ATY40_BA7501288</name>
</gene>
<evidence type="ECO:0000313" key="1">
    <source>
        <dbReference type="EMBL" id="ANZ73417.1"/>
    </source>
</evidence>
<name>A0A1B2J620_PICPA</name>
<sequence length="182" mass="20897">MVLGNNLSSWYHDVGELETVEAPLVVCVCETSKALRLYQRVQHTACFIIIDPFLDLRKLTSDEVELLLRFQEENDILWSKINGCFSSTSVVNRSLNEVLFPLVKLMEINNWLLNIVGQDETGLLVAFICIMVHFKINVSQNMKLTGVDKNDIDISMATSFWMQWSSYKTSSPKNMKRRIDCV</sequence>